<keyword evidence="2" id="KW-1185">Reference proteome</keyword>
<protein>
    <submittedName>
        <fullName evidence="1">Uncharacterized protein</fullName>
    </submittedName>
</protein>
<comment type="caution">
    <text evidence="1">The sequence shown here is derived from an EMBL/GenBank/DDBJ whole genome shotgun (WGS) entry which is preliminary data.</text>
</comment>
<proteinExistence type="predicted"/>
<evidence type="ECO:0000313" key="1">
    <source>
        <dbReference type="EMBL" id="MFC4065860.1"/>
    </source>
</evidence>
<accession>A0ABV8ISA0</accession>
<dbReference type="RefSeq" id="WP_378066845.1">
    <property type="nucleotide sequence ID" value="NZ_JBHSBL010000013.1"/>
</dbReference>
<name>A0ABV8ISA0_9ACTN</name>
<reference evidence="2" key="1">
    <citation type="journal article" date="2019" name="Int. J. Syst. Evol. Microbiol.">
        <title>The Global Catalogue of Microorganisms (GCM) 10K type strain sequencing project: providing services to taxonomists for standard genome sequencing and annotation.</title>
        <authorList>
            <consortium name="The Broad Institute Genomics Platform"/>
            <consortium name="The Broad Institute Genome Sequencing Center for Infectious Disease"/>
            <person name="Wu L."/>
            <person name="Ma J."/>
        </authorList>
    </citation>
    <scope>NUCLEOTIDE SEQUENCE [LARGE SCALE GENOMIC DNA]</scope>
    <source>
        <strain evidence="2">TBRC 5832</strain>
    </source>
</reference>
<gene>
    <name evidence="1" type="ORF">ACFO0C_13040</name>
</gene>
<organism evidence="1 2">
    <name type="scientific">Actinoplanes subglobosus</name>
    <dbReference type="NCBI Taxonomy" id="1547892"/>
    <lineage>
        <taxon>Bacteria</taxon>
        <taxon>Bacillati</taxon>
        <taxon>Actinomycetota</taxon>
        <taxon>Actinomycetes</taxon>
        <taxon>Micromonosporales</taxon>
        <taxon>Micromonosporaceae</taxon>
        <taxon>Actinoplanes</taxon>
    </lineage>
</organism>
<evidence type="ECO:0000313" key="2">
    <source>
        <dbReference type="Proteomes" id="UP001595867"/>
    </source>
</evidence>
<dbReference type="Proteomes" id="UP001595867">
    <property type="component" value="Unassembled WGS sequence"/>
</dbReference>
<sequence>MSLEQAVAQLAEQLKKSDSPTGKQHQELVKAVNAGFERIAKAVQDSGNKIAQAIKESSR</sequence>
<dbReference type="EMBL" id="JBHSBL010000013">
    <property type="protein sequence ID" value="MFC4065860.1"/>
    <property type="molecule type" value="Genomic_DNA"/>
</dbReference>